<sequence length="661" mass="72020">MVEGSLDVKEVTISEMRDEINAKVMNGNGRRKESIASNDSLESVGNYIPTPPDGGWGWVVVFASLCCNIIVDGIAYSFGIFLPEFVEYFGESRSKVSLIGSLLCGTYLCAGPIVSGLTNKFGCRPVAMTGSLIATIAFVCARFSPNLDVLIVTYGVLGGFGFGMIYLPSIVSVGYYFEKKRAIATGIAVCGSGVGTFIFAPLTRYLLDNYDWKNAILIIAGIVFNGCVFGALMRPLEPVKKIKDPEIPRKKNMLDRLKEEAKKKRKRGFTSESSGIGQTDTTEFLDKLNQTKLRREQILQENESDIASLPSTYFEKDGRHFQRQDSRTSSATRPHIQKLSFSERGDISSHAGSPTRTPRITIDQAEFGSGSFRVGSESASPSNPSSPVRSSKSPTFENAGRKRISTASNDSAKGHETIGFPNGVHAHEVQPLIKLGGGGGGHKPNVAKELMARSGHIIHGGHPAGSHTLLSNSMRSITTKDYARPMYKKDIFYSGSIANINEFRSQPTMASYITSITSIPGDLGEVDQRGETACHRACACLPKPLVDVMSEMLDMSLLKNAGFMFICLGNIFAMIGFYVPYVFIVERAMLLGVDKTRITNTVGRIISGSLADLPSVNSLLLNNVSMLKDDDEDITVTYKSDPESAAMPPRQEPERPERVEL</sequence>
<keyword evidence="2" id="KW-0812">Transmembrane</keyword>
<keyword evidence="2" id="KW-0472">Membrane</keyword>
<evidence type="ECO:0000256" key="2">
    <source>
        <dbReference type="SAM" id="Phobius"/>
    </source>
</evidence>
<feature type="transmembrane region" description="Helical" evidence="2">
    <location>
        <begin position="183"/>
        <end position="203"/>
    </location>
</feature>
<organism evidence="3 4">
    <name type="scientific">Mya arenaria</name>
    <name type="common">Soft-shell clam</name>
    <dbReference type="NCBI Taxonomy" id="6604"/>
    <lineage>
        <taxon>Eukaryota</taxon>
        <taxon>Metazoa</taxon>
        <taxon>Spiralia</taxon>
        <taxon>Lophotrochozoa</taxon>
        <taxon>Mollusca</taxon>
        <taxon>Bivalvia</taxon>
        <taxon>Autobranchia</taxon>
        <taxon>Heteroconchia</taxon>
        <taxon>Euheterodonta</taxon>
        <taxon>Imparidentia</taxon>
        <taxon>Neoheterodontei</taxon>
        <taxon>Myida</taxon>
        <taxon>Myoidea</taxon>
        <taxon>Myidae</taxon>
        <taxon>Mya</taxon>
    </lineage>
</organism>
<dbReference type="Pfam" id="PF07690">
    <property type="entry name" value="MFS_1"/>
    <property type="match status" value="1"/>
</dbReference>
<evidence type="ECO:0000256" key="1">
    <source>
        <dbReference type="SAM" id="MobiDB-lite"/>
    </source>
</evidence>
<feature type="compositionally biased region" description="Low complexity" evidence="1">
    <location>
        <begin position="376"/>
        <end position="394"/>
    </location>
</feature>
<dbReference type="PANTHER" id="PTHR11360">
    <property type="entry name" value="MONOCARBOXYLATE TRANSPORTER"/>
    <property type="match status" value="1"/>
</dbReference>
<feature type="transmembrane region" description="Helical" evidence="2">
    <location>
        <begin position="561"/>
        <end position="583"/>
    </location>
</feature>
<feature type="region of interest" description="Disordered" evidence="1">
    <location>
        <begin position="309"/>
        <end position="424"/>
    </location>
</feature>
<reference evidence="3" key="1">
    <citation type="submission" date="2022-11" db="EMBL/GenBank/DDBJ databases">
        <title>Centuries of genome instability and evolution in soft-shell clam transmissible cancer (bioRxiv).</title>
        <authorList>
            <person name="Hart S.F.M."/>
            <person name="Yonemitsu M.A."/>
            <person name="Giersch R.M."/>
            <person name="Beal B.F."/>
            <person name="Arriagada G."/>
            <person name="Davis B.W."/>
            <person name="Ostrander E.A."/>
            <person name="Goff S.P."/>
            <person name="Metzger M.J."/>
        </authorList>
    </citation>
    <scope>NUCLEOTIDE SEQUENCE</scope>
    <source>
        <strain evidence="3">MELC-2E11</strain>
        <tissue evidence="3">Siphon/mantle</tissue>
    </source>
</reference>
<feature type="transmembrane region" description="Helical" evidence="2">
    <location>
        <begin position="126"/>
        <end position="145"/>
    </location>
</feature>
<evidence type="ECO:0000313" key="3">
    <source>
        <dbReference type="EMBL" id="WAR04846.1"/>
    </source>
</evidence>
<feature type="transmembrane region" description="Helical" evidence="2">
    <location>
        <begin position="96"/>
        <end position="114"/>
    </location>
</feature>
<feature type="transmembrane region" description="Helical" evidence="2">
    <location>
        <begin position="151"/>
        <end position="176"/>
    </location>
</feature>
<name>A0ABY7E8D7_MYAAR</name>
<feature type="compositionally biased region" description="Basic and acidic residues" evidence="1">
    <location>
        <begin position="651"/>
        <end position="661"/>
    </location>
</feature>
<feature type="transmembrane region" description="Helical" evidence="2">
    <location>
        <begin position="56"/>
        <end position="76"/>
    </location>
</feature>
<dbReference type="SUPFAM" id="SSF103473">
    <property type="entry name" value="MFS general substrate transporter"/>
    <property type="match status" value="1"/>
</dbReference>
<dbReference type="PANTHER" id="PTHR11360:SF286">
    <property type="entry name" value="GH22266P"/>
    <property type="match status" value="1"/>
</dbReference>
<dbReference type="InterPro" id="IPR036259">
    <property type="entry name" value="MFS_trans_sf"/>
</dbReference>
<feature type="compositionally biased region" description="Polar residues" evidence="1">
    <location>
        <begin position="270"/>
        <end position="281"/>
    </location>
</feature>
<dbReference type="CDD" id="cd17352">
    <property type="entry name" value="MFS_MCT_SLC16"/>
    <property type="match status" value="1"/>
</dbReference>
<keyword evidence="4" id="KW-1185">Reference proteome</keyword>
<dbReference type="EMBL" id="CP111016">
    <property type="protein sequence ID" value="WAR04846.1"/>
    <property type="molecule type" value="Genomic_DNA"/>
</dbReference>
<feature type="transmembrane region" description="Helical" evidence="2">
    <location>
        <begin position="215"/>
        <end position="233"/>
    </location>
</feature>
<protein>
    <submittedName>
        <fullName evidence="3">MOT14-like protein</fullName>
    </submittedName>
</protein>
<feature type="region of interest" description="Disordered" evidence="1">
    <location>
        <begin position="260"/>
        <end position="281"/>
    </location>
</feature>
<gene>
    <name evidence="3" type="ORF">MAR_020215</name>
</gene>
<feature type="compositionally biased region" description="Basic and acidic residues" evidence="1">
    <location>
        <begin position="314"/>
        <end position="326"/>
    </location>
</feature>
<evidence type="ECO:0000313" key="4">
    <source>
        <dbReference type="Proteomes" id="UP001164746"/>
    </source>
</evidence>
<keyword evidence="2" id="KW-1133">Transmembrane helix</keyword>
<dbReference type="Gene3D" id="1.20.1250.20">
    <property type="entry name" value="MFS general substrate transporter like domains"/>
    <property type="match status" value="1"/>
</dbReference>
<dbReference type="Proteomes" id="UP001164746">
    <property type="component" value="Chromosome 5"/>
</dbReference>
<proteinExistence type="predicted"/>
<accession>A0ABY7E8D7</accession>
<dbReference type="InterPro" id="IPR011701">
    <property type="entry name" value="MFS"/>
</dbReference>
<dbReference type="InterPro" id="IPR050327">
    <property type="entry name" value="Proton-linked_MCT"/>
</dbReference>
<feature type="region of interest" description="Disordered" evidence="1">
    <location>
        <begin position="638"/>
        <end position="661"/>
    </location>
</feature>